<dbReference type="EMBL" id="JACEFO010001626">
    <property type="protein sequence ID" value="KAF8728847.1"/>
    <property type="molecule type" value="Genomic_DNA"/>
</dbReference>
<feature type="domain" description="F-box/LRR-repeat protein 15/At3g58940/PEG3-like LRR" evidence="3">
    <location>
        <begin position="166"/>
        <end position="359"/>
    </location>
</feature>
<dbReference type="Proteomes" id="UP000636709">
    <property type="component" value="Unassembled WGS sequence"/>
</dbReference>
<reference evidence="4" key="1">
    <citation type="submission" date="2020-07" db="EMBL/GenBank/DDBJ databases">
        <title>Genome sequence and genetic diversity analysis of an under-domesticated orphan crop, white fonio (Digitaria exilis).</title>
        <authorList>
            <person name="Bennetzen J.L."/>
            <person name="Chen S."/>
            <person name="Ma X."/>
            <person name="Wang X."/>
            <person name="Yssel A.E.J."/>
            <person name="Chaluvadi S.R."/>
            <person name="Johnson M."/>
            <person name="Gangashetty P."/>
            <person name="Hamidou F."/>
            <person name="Sanogo M.D."/>
            <person name="Zwaenepoel A."/>
            <person name="Wallace J."/>
            <person name="Van De Peer Y."/>
            <person name="Van Deynze A."/>
        </authorList>
    </citation>
    <scope>NUCLEOTIDE SEQUENCE</scope>
    <source>
        <tissue evidence="4">Leaves</tissue>
    </source>
</reference>
<evidence type="ECO:0000259" key="3">
    <source>
        <dbReference type="Pfam" id="PF24758"/>
    </source>
</evidence>
<dbReference type="CDD" id="cd22160">
    <property type="entry name" value="F-box_AtFBL13-like"/>
    <property type="match status" value="1"/>
</dbReference>
<evidence type="ECO:0000259" key="2">
    <source>
        <dbReference type="Pfam" id="PF08387"/>
    </source>
</evidence>
<dbReference type="InterPro" id="IPR055411">
    <property type="entry name" value="LRR_FXL15/At3g58940/PEG3-like"/>
</dbReference>
<comment type="caution">
    <text evidence="4">The sequence shown here is derived from an EMBL/GenBank/DDBJ whole genome shotgun (WGS) entry which is preliminary data.</text>
</comment>
<keyword evidence="5" id="KW-1185">Reference proteome</keyword>
<dbReference type="Pfam" id="PF08387">
    <property type="entry name" value="FBD"/>
    <property type="match status" value="1"/>
</dbReference>
<proteinExistence type="predicted"/>
<dbReference type="OrthoDB" id="1939276at2759"/>
<dbReference type="SUPFAM" id="SSF81383">
    <property type="entry name" value="F-box domain"/>
    <property type="match status" value="1"/>
</dbReference>
<evidence type="ECO:0000313" key="4">
    <source>
        <dbReference type="EMBL" id="KAF8728847.1"/>
    </source>
</evidence>
<sequence length="477" mass="53002">MESAAPSAKKRSAAEALDTGKSSTPAKERSSPEATIAKKTGSPSSQEPPPPSPPGAGEEEPNGGGGGGGVDHISGLPDAMLGDIITLLPTKDGARTQALAHRWRHLWRAAPLNLDTRHLRRRAGLPDDEEDEALAGVVTRILSAHHGPGRVFRVPAHHLHDRAAAVDAWLHSPALDSLQEIEVCHLRRPPLDHPPPPPPSLFRFSATLAVATICQCQISDEQRIPFLPQLRQLALVRVRVSEGSLHAMISSSICPALECLFLDSCHGFRCVRINDSASLRSIGVRTDYFGEDLRRFRKLVVEDAPRLEKLLCTHRDKGFHLEVSVMAAPKLETLGSLSNWGFNRSINVFGSTVFQGSLSKSGEKNLWRRKHRHLIKCFDIHLKTLVLEKYEGIMSHVRFASFFLLNAKELEVVRLEVEEKRCNEKFFAEQRLKLEVEGWTFRGAPRVDFALNRCKCRIIHVNHVRDLAIADPFECTC</sequence>
<dbReference type="Pfam" id="PF24758">
    <property type="entry name" value="LRR_At5g56370"/>
    <property type="match status" value="1"/>
</dbReference>
<feature type="domain" description="FBD" evidence="2">
    <location>
        <begin position="372"/>
        <end position="412"/>
    </location>
</feature>
<organism evidence="4 5">
    <name type="scientific">Digitaria exilis</name>
    <dbReference type="NCBI Taxonomy" id="1010633"/>
    <lineage>
        <taxon>Eukaryota</taxon>
        <taxon>Viridiplantae</taxon>
        <taxon>Streptophyta</taxon>
        <taxon>Embryophyta</taxon>
        <taxon>Tracheophyta</taxon>
        <taxon>Spermatophyta</taxon>
        <taxon>Magnoliopsida</taxon>
        <taxon>Liliopsida</taxon>
        <taxon>Poales</taxon>
        <taxon>Poaceae</taxon>
        <taxon>PACMAD clade</taxon>
        <taxon>Panicoideae</taxon>
        <taxon>Panicodae</taxon>
        <taxon>Paniceae</taxon>
        <taxon>Anthephorinae</taxon>
        <taxon>Digitaria</taxon>
    </lineage>
</organism>
<name>A0A835F5F1_9POAL</name>
<dbReference type="PANTHER" id="PTHR32141">
    <property type="match status" value="1"/>
</dbReference>
<accession>A0A835F5F1</accession>
<dbReference type="AlphaFoldDB" id="A0A835F5F1"/>
<dbReference type="InterPro" id="IPR055302">
    <property type="entry name" value="F-box_dom-containing"/>
</dbReference>
<evidence type="ECO:0008006" key="6">
    <source>
        <dbReference type="Google" id="ProtNLM"/>
    </source>
</evidence>
<dbReference type="InterPro" id="IPR006566">
    <property type="entry name" value="FBD"/>
</dbReference>
<dbReference type="InterPro" id="IPR053781">
    <property type="entry name" value="F-box_AtFBL13-like"/>
</dbReference>
<protein>
    <recommendedName>
        <fullName evidence="6">FBD domain-containing protein</fullName>
    </recommendedName>
</protein>
<dbReference type="InterPro" id="IPR036047">
    <property type="entry name" value="F-box-like_dom_sf"/>
</dbReference>
<evidence type="ECO:0000256" key="1">
    <source>
        <dbReference type="SAM" id="MobiDB-lite"/>
    </source>
</evidence>
<evidence type="ECO:0000313" key="5">
    <source>
        <dbReference type="Proteomes" id="UP000636709"/>
    </source>
</evidence>
<dbReference type="PANTHER" id="PTHR32141:SF123">
    <property type="entry name" value="F-BOX DOMAIN-CONTAINING PROTEIN"/>
    <property type="match status" value="1"/>
</dbReference>
<gene>
    <name evidence="4" type="ORF">HU200_018134</name>
</gene>
<feature type="region of interest" description="Disordered" evidence="1">
    <location>
        <begin position="1"/>
        <end position="75"/>
    </location>
</feature>